<dbReference type="PANTHER" id="PTHR37477:SF1">
    <property type="entry name" value="COBALT-PRECORRIN-5A HYDROLASE"/>
    <property type="match status" value="1"/>
</dbReference>
<comment type="caution">
    <text evidence="3">The sequence shown here is derived from an EMBL/GenBank/DDBJ whole genome shotgun (WGS) entry which is preliminary data.</text>
</comment>
<dbReference type="EMBL" id="VUNI01000004">
    <property type="protein sequence ID" value="MST74174.1"/>
    <property type="molecule type" value="Genomic_DNA"/>
</dbReference>
<dbReference type="GO" id="GO:0016787">
    <property type="term" value="F:hydrolase activity"/>
    <property type="evidence" value="ECO:0007669"/>
    <property type="project" value="UniProtKB-KW"/>
</dbReference>
<gene>
    <name evidence="3" type="ORF">FYJ75_03860</name>
</gene>
<dbReference type="SUPFAM" id="SSF159672">
    <property type="entry name" value="CbiG N-terminal domain-like"/>
    <property type="match status" value="1"/>
</dbReference>
<evidence type="ECO:0000259" key="2">
    <source>
        <dbReference type="Pfam" id="PF11760"/>
    </source>
</evidence>
<evidence type="ECO:0000313" key="3">
    <source>
        <dbReference type="EMBL" id="MST74174.1"/>
    </source>
</evidence>
<reference evidence="3 4" key="1">
    <citation type="submission" date="2019-08" db="EMBL/GenBank/DDBJ databases">
        <title>In-depth cultivation of the pig gut microbiome towards novel bacterial diversity and tailored functional studies.</title>
        <authorList>
            <person name="Wylensek D."/>
            <person name="Hitch T.C.A."/>
            <person name="Clavel T."/>
        </authorList>
    </citation>
    <scope>NUCLEOTIDE SEQUENCE [LARGE SCALE GENOMIC DNA]</scope>
    <source>
        <strain evidence="3 4">MUC/MUC-530-WT-4D</strain>
    </source>
</reference>
<dbReference type="InterPro" id="IPR052553">
    <property type="entry name" value="CbiG_hydrolase"/>
</dbReference>
<dbReference type="GO" id="GO:0009236">
    <property type="term" value="P:cobalamin biosynthetic process"/>
    <property type="evidence" value="ECO:0007669"/>
    <property type="project" value="InterPro"/>
</dbReference>
<dbReference type="Proteomes" id="UP000474024">
    <property type="component" value="Unassembled WGS sequence"/>
</dbReference>
<proteinExistence type="predicted"/>
<dbReference type="RefSeq" id="WP_154429040.1">
    <property type="nucleotide sequence ID" value="NZ_VUNI01000004.1"/>
</dbReference>
<evidence type="ECO:0000259" key="1">
    <source>
        <dbReference type="Pfam" id="PF01890"/>
    </source>
</evidence>
<keyword evidence="3" id="KW-0378">Hydrolase</keyword>
<dbReference type="InterPro" id="IPR021744">
    <property type="entry name" value="CbiG_N"/>
</dbReference>
<dbReference type="InterPro" id="IPR002750">
    <property type="entry name" value="CobE/GbiG_C"/>
</dbReference>
<dbReference type="SUPFAM" id="SSF159664">
    <property type="entry name" value="CobE/GbiG C-terminal domain-like"/>
    <property type="match status" value="1"/>
</dbReference>
<dbReference type="Pfam" id="PF11760">
    <property type="entry name" value="CbiG_N"/>
    <property type="match status" value="1"/>
</dbReference>
<keyword evidence="4" id="KW-1185">Reference proteome</keyword>
<accession>A0A6L5YNV0</accession>
<organism evidence="3 4">
    <name type="scientific">Roseburia porci</name>
    <dbReference type="NCBI Taxonomy" id="2605790"/>
    <lineage>
        <taxon>Bacteria</taxon>
        <taxon>Bacillati</taxon>
        <taxon>Bacillota</taxon>
        <taxon>Clostridia</taxon>
        <taxon>Lachnospirales</taxon>
        <taxon>Lachnospiraceae</taxon>
        <taxon>Roseburia</taxon>
    </lineage>
</organism>
<sequence length="333" mass="36870">MEISVISFTDKGKQLSQTVFGNWAPEKVLLFSKKDQVADVKAWTGEQFREKRAIVFVGACGIAVRMIAPWIKDKLTDSPVIVMDETGLFVIPVLSGHMGGANELAERIAHQAGAVPVITTATDVNETFAVDVFAKRQNLSVLNKDGIARVSSKVLKEEMVDIVIATDDKQLSNGILRLKPKEYVLGIGCRRGKPYEEIRDFVDKELEKIAVSMQDVRAVASIDRKKDEEGILRFANANRLPFVTFSAEQLEQVSGRFEESDFVKNNVGVGNVCERAAMAEAGEEGRLILHKTAENGMTLAVAYAPWHMKTDADDRLVLETAQSSEKKERKQNT</sequence>
<dbReference type="InterPro" id="IPR038029">
    <property type="entry name" value="GbiG_N_sf"/>
</dbReference>
<protein>
    <submittedName>
        <fullName evidence="3">Cobalt-precorrin 5A hydrolase</fullName>
    </submittedName>
</protein>
<evidence type="ECO:0000313" key="4">
    <source>
        <dbReference type="Proteomes" id="UP000474024"/>
    </source>
</evidence>
<feature type="domain" description="Cobalamin synthesis G N-terminal" evidence="2">
    <location>
        <begin position="44"/>
        <end position="123"/>
    </location>
</feature>
<dbReference type="Gene3D" id="3.40.50.11220">
    <property type="match status" value="1"/>
</dbReference>
<dbReference type="InterPro" id="IPR036518">
    <property type="entry name" value="CobE/GbiG_C_sf"/>
</dbReference>
<dbReference type="Pfam" id="PF01890">
    <property type="entry name" value="CbiG_C"/>
    <property type="match status" value="1"/>
</dbReference>
<name>A0A6L5YNV0_9FIRM</name>
<dbReference type="PANTHER" id="PTHR37477">
    <property type="entry name" value="COBALT-PRECORRIN-5A HYDROLASE"/>
    <property type="match status" value="1"/>
</dbReference>
<dbReference type="Gene3D" id="3.30.420.180">
    <property type="entry name" value="CobE/GbiG C-terminal domain"/>
    <property type="match status" value="1"/>
</dbReference>
<feature type="domain" description="CobE/GbiG C-terminal" evidence="1">
    <location>
        <begin position="183"/>
        <end position="302"/>
    </location>
</feature>
<dbReference type="AlphaFoldDB" id="A0A6L5YNV0"/>